<accession>A0AAW0TTF4</accession>
<keyword evidence="2" id="KW-1185">Reference proteome</keyword>
<dbReference type="AlphaFoldDB" id="A0AAW0TTF4"/>
<reference evidence="1 2" key="1">
    <citation type="submission" date="2023-03" db="EMBL/GenBank/DDBJ databases">
        <title>High-quality genome of Scylla paramamosain provides insights in environmental adaptation.</title>
        <authorList>
            <person name="Zhang L."/>
        </authorList>
    </citation>
    <scope>NUCLEOTIDE SEQUENCE [LARGE SCALE GENOMIC DNA]</scope>
    <source>
        <strain evidence="1">LZ_2023a</strain>
        <tissue evidence="1">Muscle</tissue>
    </source>
</reference>
<sequence>MAATGTMEEEEEEEEEDTVVVACIKKPHCPLAWKTCMSRGGRGGGQCQGRLGGLHVQRLGHSEGRQPAGAFLWLVLPPPLPPVSFTPHSCFLLPLLLSLFPDCFCLPSRSSLLYALHAMVISYSLFGAFPSPYHRGIQELAGQVHRAYPDWTMRVHHALNLSIQAQREWLCGLACQHPHLDFCHVAHLSGGVGDLRGSVGSVWRAAVLGDPLITRYMIRDADAPLLPREVEAVKDWLSSDKCFHVMRDSPHHDQAVMAGLWGGCGDWHAPALPRLRDQLFKWCPSRAPPSVDQLYINMLLWPLIRRNLTAHDSYHCTSFTATRPFPTRRRGRGFVGMRSFRPAHAQDALSAPCPAQCRPPEHKNWDYC</sequence>
<evidence type="ECO:0000313" key="2">
    <source>
        <dbReference type="Proteomes" id="UP001487740"/>
    </source>
</evidence>
<comment type="caution">
    <text evidence="1">The sequence shown here is derived from an EMBL/GenBank/DDBJ whole genome shotgun (WGS) entry which is preliminary data.</text>
</comment>
<dbReference type="EMBL" id="JARAKH010000026">
    <property type="protein sequence ID" value="KAK8389940.1"/>
    <property type="molecule type" value="Genomic_DNA"/>
</dbReference>
<gene>
    <name evidence="1" type="ORF">O3P69_012865</name>
</gene>
<evidence type="ECO:0000313" key="1">
    <source>
        <dbReference type="EMBL" id="KAK8389940.1"/>
    </source>
</evidence>
<dbReference type="Proteomes" id="UP001487740">
    <property type="component" value="Unassembled WGS sequence"/>
</dbReference>
<organism evidence="1 2">
    <name type="scientific">Scylla paramamosain</name>
    <name type="common">Mud crab</name>
    <dbReference type="NCBI Taxonomy" id="85552"/>
    <lineage>
        <taxon>Eukaryota</taxon>
        <taxon>Metazoa</taxon>
        <taxon>Ecdysozoa</taxon>
        <taxon>Arthropoda</taxon>
        <taxon>Crustacea</taxon>
        <taxon>Multicrustacea</taxon>
        <taxon>Malacostraca</taxon>
        <taxon>Eumalacostraca</taxon>
        <taxon>Eucarida</taxon>
        <taxon>Decapoda</taxon>
        <taxon>Pleocyemata</taxon>
        <taxon>Brachyura</taxon>
        <taxon>Eubrachyura</taxon>
        <taxon>Portunoidea</taxon>
        <taxon>Portunidae</taxon>
        <taxon>Portuninae</taxon>
        <taxon>Scylla</taxon>
    </lineage>
</organism>
<proteinExistence type="predicted"/>
<name>A0AAW0TTF4_SCYPA</name>
<protein>
    <submittedName>
        <fullName evidence="1">Uncharacterized protein</fullName>
    </submittedName>
</protein>